<organism evidence="7 8">
    <name type="scientific">Trichuris muris</name>
    <name type="common">Mouse whipworm</name>
    <dbReference type="NCBI Taxonomy" id="70415"/>
    <lineage>
        <taxon>Eukaryota</taxon>
        <taxon>Metazoa</taxon>
        <taxon>Ecdysozoa</taxon>
        <taxon>Nematoda</taxon>
        <taxon>Enoplea</taxon>
        <taxon>Dorylaimia</taxon>
        <taxon>Trichinellida</taxon>
        <taxon>Trichuridae</taxon>
        <taxon>Trichuris</taxon>
    </lineage>
</organism>
<dbReference type="SUPFAM" id="SSF57667">
    <property type="entry name" value="beta-beta-alpha zinc fingers"/>
    <property type="match status" value="2"/>
</dbReference>
<evidence type="ECO:0000256" key="4">
    <source>
        <dbReference type="ARBA" id="ARBA00022833"/>
    </source>
</evidence>
<dbReference type="InterPro" id="IPR036236">
    <property type="entry name" value="Znf_C2H2_sf"/>
</dbReference>
<dbReference type="STRING" id="70415.A0A5S6QHV4"/>
<dbReference type="PROSITE" id="PS00028">
    <property type="entry name" value="ZINC_FINGER_C2H2_1"/>
    <property type="match status" value="4"/>
</dbReference>
<dbReference type="InterPro" id="IPR013087">
    <property type="entry name" value="Znf_C2H2_type"/>
</dbReference>
<accession>A0A5S6QHV4</accession>
<dbReference type="FunFam" id="3.30.160.60:FF:000446">
    <property type="entry name" value="Zinc finger protein"/>
    <property type="match status" value="2"/>
</dbReference>
<evidence type="ECO:0000256" key="1">
    <source>
        <dbReference type="ARBA" id="ARBA00022723"/>
    </source>
</evidence>
<dbReference type="GO" id="GO:0008270">
    <property type="term" value="F:zinc ion binding"/>
    <property type="evidence" value="ECO:0007669"/>
    <property type="project" value="UniProtKB-KW"/>
</dbReference>
<evidence type="ECO:0000259" key="6">
    <source>
        <dbReference type="PROSITE" id="PS50157"/>
    </source>
</evidence>
<dbReference type="GO" id="GO:0005634">
    <property type="term" value="C:nucleus"/>
    <property type="evidence" value="ECO:0007669"/>
    <property type="project" value="UniProtKB-ARBA"/>
</dbReference>
<evidence type="ECO:0000313" key="8">
    <source>
        <dbReference type="WBParaSite" id="TMUE_2000006437.1"/>
    </source>
</evidence>
<evidence type="ECO:0000313" key="7">
    <source>
        <dbReference type="Proteomes" id="UP000046395"/>
    </source>
</evidence>
<evidence type="ECO:0000256" key="2">
    <source>
        <dbReference type="ARBA" id="ARBA00022737"/>
    </source>
</evidence>
<dbReference type="GO" id="GO:0000122">
    <property type="term" value="P:negative regulation of transcription by RNA polymerase II"/>
    <property type="evidence" value="ECO:0007669"/>
    <property type="project" value="UniProtKB-ARBA"/>
</dbReference>
<dbReference type="FunFam" id="3.30.160.60:FF:002343">
    <property type="entry name" value="Zinc finger protein 33A"/>
    <property type="match status" value="2"/>
</dbReference>
<evidence type="ECO:0000256" key="3">
    <source>
        <dbReference type="ARBA" id="ARBA00022771"/>
    </source>
</evidence>
<dbReference type="PANTHER" id="PTHR24379:SF121">
    <property type="entry name" value="C2H2-TYPE DOMAIN-CONTAINING PROTEIN"/>
    <property type="match status" value="1"/>
</dbReference>
<feature type="domain" description="C2H2-type" evidence="6">
    <location>
        <begin position="190"/>
        <end position="217"/>
    </location>
</feature>
<dbReference type="WBParaSite" id="TMUE_2000006437.1">
    <property type="protein sequence ID" value="TMUE_2000006437.1"/>
    <property type="gene ID" value="WBGene00294616"/>
</dbReference>
<sequence>MERNNADTSCFNLEDMKNAVDTVADWVEGRPYRCVECLRLFWNPDEFLDHAELCFMIAMSTAYAEEYAKRHGLPLPVPDEAAEAIQGSILENFHEGEMETPWHESEPRRARTIPADTQRTPKLTIEPELDDAPPVLEMAEKKPRKYRRIFPIGPDGKQIRPKMTCPSCKLVLYRHNFATHYRTHTGELPFPCTFCEKRFRTTSALTVHTRCHTGERPYVCSVCGYRCITKRNLDRHYHNNHVRMSRRAIIRNQNAGYGFQSHMLPRQSDVVDNGASQHMPHSVAGEVFVLTQEELESVDEGNVVTVASCNPDSEPTTSTRPFCRRAFRGKLLVDSFCLVMERNNADTSCFNLEDMKNAVDTVADWVEGRPYRCVECLRLFWNPDEFLDHAELCFMIAMSNAYAEEYAKLHGLPLPVPHEAAEAIQGSFLENFHEGQIETSRHESEPRRARTIPADIQCTPKLTIEHELDDAPPVLEMAEIKPRKYRRIFPIGPDGKQIRPKMTCPSCKLVLYRHNFATHYRTHTGELPFPCTFCEKRFRTTSALTVHTRCHTGERPYVCSVCGYRCITKRNLDRHYHNNHVRMSRRAIIRNQNAGYGFQSHMLLRQSDVGDNGGSRHVPGSVAGEVFVVTQEELESVGDGNVVTVASFNSDCEPSTSTSCC</sequence>
<keyword evidence="4" id="KW-0862">Zinc</keyword>
<evidence type="ECO:0000256" key="5">
    <source>
        <dbReference type="PROSITE-ProRule" id="PRU00042"/>
    </source>
</evidence>
<dbReference type="PANTHER" id="PTHR24379">
    <property type="entry name" value="KRAB AND ZINC FINGER DOMAIN-CONTAINING"/>
    <property type="match status" value="1"/>
</dbReference>
<proteinExistence type="predicted"/>
<keyword evidence="1" id="KW-0479">Metal-binding</keyword>
<dbReference type="PROSITE" id="PS50157">
    <property type="entry name" value="ZINC_FINGER_C2H2_2"/>
    <property type="match status" value="2"/>
</dbReference>
<dbReference type="SMART" id="SM00355">
    <property type="entry name" value="ZnF_C2H2"/>
    <property type="match status" value="8"/>
</dbReference>
<dbReference type="Gene3D" id="3.30.160.60">
    <property type="entry name" value="Classic Zinc Finger"/>
    <property type="match status" value="4"/>
</dbReference>
<reference evidence="8" key="1">
    <citation type="submission" date="2019-12" db="UniProtKB">
        <authorList>
            <consortium name="WormBaseParasite"/>
        </authorList>
    </citation>
    <scope>IDENTIFICATION</scope>
</reference>
<feature type="domain" description="C2H2-type" evidence="6">
    <location>
        <begin position="529"/>
        <end position="556"/>
    </location>
</feature>
<keyword evidence="7" id="KW-1185">Reference proteome</keyword>
<dbReference type="Proteomes" id="UP000046395">
    <property type="component" value="Unassembled WGS sequence"/>
</dbReference>
<keyword evidence="2" id="KW-0677">Repeat</keyword>
<keyword evidence="3 5" id="KW-0863">Zinc-finger</keyword>
<name>A0A5S6QHV4_TRIMR</name>
<protein>
    <submittedName>
        <fullName evidence="8">C2H2-type domain-containing protein</fullName>
    </submittedName>
</protein>
<dbReference type="AlphaFoldDB" id="A0A5S6QHV4"/>